<feature type="chain" id="PRO_5042471097" evidence="3">
    <location>
        <begin position="23"/>
        <end position="625"/>
    </location>
</feature>
<name>A0AAJ6B346_9MICO</name>
<evidence type="ECO:0000259" key="4">
    <source>
        <dbReference type="Pfam" id="PF09972"/>
    </source>
</evidence>
<keyword evidence="2" id="KW-0812">Transmembrane</keyword>
<feature type="transmembrane region" description="Helical" evidence="2">
    <location>
        <begin position="435"/>
        <end position="457"/>
    </location>
</feature>
<keyword evidence="2" id="KW-0472">Membrane</keyword>
<keyword evidence="2" id="KW-1133">Transmembrane helix</keyword>
<organism evidence="6 7">
    <name type="scientific">Candidatus Microbacterium phytovorans</name>
    <dbReference type="NCBI Taxonomy" id="3121374"/>
    <lineage>
        <taxon>Bacteria</taxon>
        <taxon>Bacillati</taxon>
        <taxon>Actinomycetota</taxon>
        <taxon>Actinomycetes</taxon>
        <taxon>Micrococcales</taxon>
        <taxon>Microbacteriaceae</taxon>
        <taxon>Microbacterium</taxon>
    </lineage>
</organism>
<keyword evidence="3" id="KW-0732">Signal</keyword>
<proteinExistence type="predicted"/>
<evidence type="ECO:0000313" key="7">
    <source>
        <dbReference type="Proteomes" id="UP001213972"/>
    </source>
</evidence>
<feature type="region of interest" description="Disordered" evidence="1">
    <location>
        <begin position="207"/>
        <end position="234"/>
    </location>
</feature>
<feature type="signal peptide" evidence="3">
    <location>
        <begin position="1"/>
        <end position="22"/>
    </location>
</feature>
<dbReference type="Proteomes" id="UP001213972">
    <property type="component" value="Chromosome"/>
</dbReference>
<gene>
    <name evidence="6" type="ORF">P0Y48_09210</name>
</gene>
<evidence type="ECO:0000256" key="3">
    <source>
        <dbReference type="SAM" id="SignalP"/>
    </source>
</evidence>
<dbReference type="EMBL" id="CP119321">
    <property type="protein sequence ID" value="WEK12649.1"/>
    <property type="molecule type" value="Genomic_DNA"/>
</dbReference>
<feature type="compositionally biased region" description="Gly residues" evidence="1">
    <location>
        <begin position="207"/>
        <end position="230"/>
    </location>
</feature>
<feature type="region of interest" description="Disordered" evidence="1">
    <location>
        <begin position="601"/>
        <end position="625"/>
    </location>
</feature>
<sequence length="625" mass="65074">MRRVWRSLAVLGLVWAASVGLAAPAAADVDDFSFDSMTVDYTLTRDEDGTSRLHVVEVLVARFPAFDQNRGIRRSIPDSYNGQPLHPRALSVTDEDGRARPMETDQEDGVFQIVSRSDVFLQGVQTFVLTYELENVTWDFPDTELEFYWDVNGVDWAQPFGEVTARLHLDGELARALTGRIACYEGEQGAETPCAGIDADAGADAGGADAGGADTGGADTGGADAGGGDARGADAGGAVVTARAEGLAPGETLTMAVGFAAGTFVPFDTSYSASPWGWLQGVAAVALVAPVLLAVRARRRGLADEPGRPTIIAEYTPPPNVDALESAVLLGKQSKAIPAEVLEQAVVGSIRIVEGERRWFGGPRLIAELVDPARADRDGRMLLEGLFPEGVPGEQYEFGRQDTRVSKVAQKILASAERELTSRRLRRRVPFGTRAWPVVASVLVSLAVFLFGVGALTASVAPAVPVVVMVGAGLVLALVIVLIAKVPLTAAGAETRDHLAGLKLFIEWAEADRIRMLQSPAGAERVAIDVGDPRQMLRLYETLLPYAVVFGQEREWSAQLAVLYSATGVAGPYWYAGAGSFNASAFASGIGSLSAAASSSSSTSGGSGGGGGAGGGGGGGGGGGV</sequence>
<dbReference type="Pfam" id="PF09972">
    <property type="entry name" value="DUF2207"/>
    <property type="match status" value="1"/>
</dbReference>
<feature type="transmembrane region" description="Helical" evidence="2">
    <location>
        <begin position="276"/>
        <end position="295"/>
    </location>
</feature>
<feature type="domain" description="Predicted membrane protein YciQ-like C-terminal" evidence="5">
    <location>
        <begin position="314"/>
        <end position="560"/>
    </location>
</feature>
<protein>
    <submittedName>
        <fullName evidence="6">DUF2207 domain-containing protein</fullName>
    </submittedName>
</protein>
<dbReference type="AlphaFoldDB" id="A0AAJ6B346"/>
<feature type="compositionally biased region" description="Gly residues" evidence="1">
    <location>
        <begin position="605"/>
        <end position="625"/>
    </location>
</feature>
<dbReference type="InterPro" id="IPR018702">
    <property type="entry name" value="DUF2207"/>
</dbReference>
<evidence type="ECO:0000256" key="1">
    <source>
        <dbReference type="SAM" id="MobiDB-lite"/>
    </source>
</evidence>
<reference evidence="6" key="1">
    <citation type="submission" date="2023-03" db="EMBL/GenBank/DDBJ databases">
        <title>Andean soil-derived lignocellulolytic bacterial consortium as a source of novel taxa and putative plastic-active enzymes.</title>
        <authorList>
            <person name="Diaz-Garcia L."/>
            <person name="Chuvochina M."/>
            <person name="Feuerriegel G."/>
            <person name="Bunk B."/>
            <person name="Sproer C."/>
            <person name="Streit W.R."/>
            <person name="Rodriguez L.M."/>
            <person name="Overmann J."/>
            <person name="Jimenez D.J."/>
        </authorList>
    </citation>
    <scope>NUCLEOTIDE SEQUENCE</scope>
    <source>
        <strain evidence="6">MAG 4610</strain>
    </source>
</reference>
<dbReference type="Pfam" id="PF20990">
    <property type="entry name" value="DUF2207_C"/>
    <property type="match status" value="1"/>
</dbReference>
<dbReference type="InterPro" id="IPR048389">
    <property type="entry name" value="YciQ-like_C"/>
</dbReference>
<feature type="transmembrane region" description="Helical" evidence="2">
    <location>
        <begin position="463"/>
        <end position="484"/>
    </location>
</feature>
<evidence type="ECO:0000259" key="5">
    <source>
        <dbReference type="Pfam" id="PF20990"/>
    </source>
</evidence>
<feature type="domain" description="DUF2207" evidence="4">
    <location>
        <begin position="39"/>
        <end position="170"/>
    </location>
</feature>
<accession>A0AAJ6B346</accession>
<evidence type="ECO:0000313" key="6">
    <source>
        <dbReference type="EMBL" id="WEK12649.1"/>
    </source>
</evidence>
<evidence type="ECO:0000256" key="2">
    <source>
        <dbReference type="SAM" id="Phobius"/>
    </source>
</evidence>